<evidence type="ECO:0000313" key="3">
    <source>
        <dbReference type="EMBL" id="CAE2193440.1"/>
    </source>
</evidence>
<feature type="region of interest" description="Disordered" evidence="2">
    <location>
        <begin position="534"/>
        <end position="561"/>
    </location>
</feature>
<organism evidence="3">
    <name type="scientific">Guillardia theta</name>
    <name type="common">Cryptophyte</name>
    <name type="synonym">Cryptomonas phi</name>
    <dbReference type="NCBI Taxonomy" id="55529"/>
    <lineage>
        <taxon>Eukaryota</taxon>
        <taxon>Cryptophyceae</taxon>
        <taxon>Pyrenomonadales</taxon>
        <taxon>Geminigeraceae</taxon>
        <taxon>Guillardia</taxon>
    </lineage>
</organism>
<dbReference type="Pfam" id="PF02493">
    <property type="entry name" value="MORN"/>
    <property type="match status" value="2"/>
</dbReference>
<feature type="region of interest" description="Disordered" evidence="2">
    <location>
        <begin position="446"/>
        <end position="472"/>
    </location>
</feature>
<keyword evidence="1" id="KW-0677">Repeat</keyword>
<accession>A0A7S4HB74</accession>
<dbReference type="EMBL" id="HBKN01003226">
    <property type="protein sequence ID" value="CAE2193440.1"/>
    <property type="molecule type" value="Transcribed_RNA"/>
</dbReference>
<dbReference type="SUPFAM" id="SSF82185">
    <property type="entry name" value="Histone H3 K4-specific methyltransferase SET7/9 N-terminal domain"/>
    <property type="match status" value="1"/>
</dbReference>
<dbReference type="AlphaFoldDB" id="A0A7S4HB74"/>
<evidence type="ECO:0000256" key="1">
    <source>
        <dbReference type="ARBA" id="ARBA00022737"/>
    </source>
</evidence>
<gene>
    <name evidence="3" type="ORF">GTHE00462_LOCUS2751</name>
</gene>
<name>A0A7S4HB74_GUITH</name>
<dbReference type="InterPro" id="IPR003409">
    <property type="entry name" value="MORN"/>
</dbReference>
<reference evidence="3" key="1">
    <citation type="submission" date="2021-01" db="EMBL/GenBank/DDBJ databases">
        <authorList>
            <person name="Corre E."/>
            <person name="Pelletier E."/>
            <person name="Niang G."/>
            <person name="Scheremetjew M."/>
            <person name="Finn R."/>
            <person name="Kale V."/>
            <person name="Holt S."/>
            <person name="Cochrane G."/>
            <person name="Meng A."/>
            <person name="Brown T."/>
            <person name="Cohen L."/>
        </authorList>
    </citation>
    <scope>NUCLEOTIDE SEQUENCE</scope>
    <source>
        <strain evidence="3">CCMP 2712</strain>
    </source>
</reference>
<proteinExistence type="predicted"/>
<protein>
    <submittedName>
        <fullName evidence="3">Uncharacterized protein</fullName>
    </submittedName>
</protein>
<sequence length="561" mass="62712">MEILPGVTYSGFIGNDGQPEVLGCMKFDDSASLARQGRLAVSYDEEEATWRISSFRSCPSVVSWWVPRRRKSSSSAQIVYTGEFLHGRRSGTGQWTEAGRERAGEWVDGMLNGAGIERSKEGTTVIANFLWDRAHGAGVKMSRRRCGCESLEGNFEDGQLVGLCVAGVTDLEELNICRTPGLMVSNGESLRLSRDNCGEEELRRAVMARTERVVKKAREREKEAKRLAYLVKTINKLQRNFEKKLQDGPHLVCLRSRRESIVIKNFWIRYLTEDSAAHPSHLASSRRRFLHALRPCPGGCPDSTDGAESDSHASLTTKLLRLDLTPGYVDFSASRWHKNVFMRQLREALTSKLVLVDSLEVVELVKLRGVVCVFVLLSVEAGDAFTPRVLLLHLRSTFELHGCRVLDLVELPASSLAPYRQRLAEVQEEMMETLAHARGEQVKEGAEVKEVRGRVQEEERRKSPEQQRHNTEVKSKRAICNPLIATWRRGIREGGGGGGGKRVMLGLSFSDISLSSIATDQTERDATFDLSVSERSCGSMEDITNKRDRCDFPSPSFPSLP</sequence>
<evidence type="ECO:0000256" key="2">
    <source>
        <dbReference type="SAM" id="MobiDB-lite"/>
    </source>
</evidence>